<name>A0ABR3JVF1_9AGAR</name>
<evidence type="ECO:0000313" key="2">
    <source>
        <dbReference type="Proteomes" id="UP001556367"/>
    </source>
</evidence>
<evidence type="ECO:0000313" key="1">
    <source>
        <dbReference type="EMBL" id="KAL0959574.1"/>
    </source>
</evidence>
<proteinExistence type="predicted"/>
<gene>
    <name evidence="1" type="ORF">HGRIS_011284</name>
</gene>
<keyword evidence="2" id="KW-1185">Reference proteome</keyword>
<accession>A0ABR3JVF1</accession>
<comment type="caution">
    <text evidence="1">The sequence shown here is derived from an EMBL/GenBank/DDBJ whole genome shotgun (WGS) entry which is preliminary data.</text>
</comment>
<organism evidence="1 2">
    <name type="scientific">Hohenbuehelia grisea</name>
    <dbReference type="NCBI Taxonomy" id="104357"/>
    <lineage>
        <taxon>Eukaryota</taxon>
        <taxon>Fungi</taxon>
        <taxon>Dikarya</taxon>
        <taxon>Basidiomycota</taxon>
        <taxon>Agaricomycotina</taxon>
        <taxon>Agaricomycetes</taxon>
        <taxon>Agaricomycetidae</taxon>
        <taxon>Agaricales</taxon>
        <taxon>Pleurotineae</taxon>
        <taxon>Pleurotaceae</taxon>
        <taxon>Hohenbuehelia</taxon>
    </lineage>
</organism>
<dbReference type="Proteomes" id="UP001556367">
    <property type="component" value="Unassembled WGS sequence"/>
</dbReference>
<sequence>MPAGFPFHYAMRGFSTPKLSYDSFEFRETVYPSYRTGHHVSPPVEAIVSFNYSSGSCGRRSKASQYLTWNIHIPGPGYHPARKHCPTSPIAHVQIDAALMNMPFGRFVRKSPNVVLHALSTSLELGVPITICVLDQYVAPLMAYSRTASEWQLGDVAYLATRPDGRQEVLHVAHQ</sequence>
<dbReference type="EMBL" id="JASNQZ010000002">
    <property type="protein sequence ID" value="KAL0959574.1"/>
    <property type="molecule type" value="Genomic_DNA"/>
</dbReference>
<protein>
    <submittedName>
        <fullName evidence="1">Uncharacterized protein</fullName>
    </submittedName>
</protein>
<reference evidence="2" key="1">
    <citation type="submission" date="2024-06" db="EMBL/GenBank/DDBJ databases">
        <title>Multi-omics analyses provide insights into the biosynthesis of the anticancer antibiotic pleurotin in Hohenbuehelia grisea.</title>
        <authorList>
            <person name="Weaver J.A."/>
            <person name="Alberti F."/>
        </authorList>
    </citation>
    <scope>NUCLEOTIDE SEQUENCE [LARGE SCALE GENOMIC DNA]</scope>
    <source>
        <strain evidence="2">T-177</strain>
    </source>
</reference>